<evidence type="ECO:0000313" key="10">
    <source>
        <dbReference type="EMBL" id="GBG65671.1"/>
    </source>
</evidence>
<dbReference type="InterPro" id="IPR000136">
    <property type="entry name" value="Oleosin"/>
</dbReference>
<name>A0A388K6L4_CHABU</name>
<evidence type="ECO:0000256" key="7">
    <source>
        <dbReference type="ARBA" id="ARBA00023136"/>
    </source>
</evidence>
<keyword evidence="4" id="KW-0551">Lipid droplet</keyword>
<evidence type="ECO:0000313" key="11">
    <source>
        <dbReference type="Proteomes" id="UP000265515"/>
    </source>
</evidence>
<feature type="compositionally biased region" description="Basic and acidic residues" evidence="8">
    <location>
        <begin position="221"/>
        <end position="230"/>
    </location>
</feature>
<dbReference type="EMBL" id="BFEA01000064">
    <property type="protein sequence ID" value="GBG65671.1"/>
    <property type="molecule type" value="Genomic_DNA"/>
</dbReference>
<dbReference type="Proteomes" id="UP000265515">
    <property type="component" value="Unassembled WGS sequence"/>
</dbReference>
<gene>
    <name evidence="10" type="ORF">CBR_g51971</name>
</gene>
<proteinExistence type="inferred from homology"/>
<evidence type="ECO:0000256" key="3">
    <source>
        <dbReference type="ARBA" id="ARBA00010858"/>
    </source>
</evidence>
<evidence type="ECO:0000256" key="1">
    <source>
        <dbReference type="ARBA" id="ARBA00004141"/>
    </source>
</evidence>
<dbReference type="GO" id="GO:0012511">
    <property type="term" value="C:monolayer-surrounded lipid storage body"/>
    <property type="evidence" value="ECO:0007669"/>
    <property type="project" value="InterPro"/>
</dbReference>
<keyword evidence="5 9" id="KW-0812">Transmembrane</keyword>
<feature type="compositionally biased region" description="Basic and acidic residues" evidence="8">
    <location>
        <begin position="384"/>
        <end position="404"/>
    </location>
</feature>
<keyword evidence="7 9" id="KW-0472">Membrane</keyword>
<evidence type="ECO:0000256" key="5">
    <source>
        <dbReference type="ARBA" id="ARBA00022692"/>
    </source>
</evidence>
<evidence type="ECO:0000256" key="2">
    <source>
        <dbReference type="ARBA" id="ARBA00004502"/>
    </source>
</evidence>
<feature type="compositionally biased region" description="Basic and acidic residues" evidence="8">
    <location>
        <begin position="200"/>
        <end position="213"/>
    </location>
</feature>
<keyword evidence="11" id="KW-1185">Reference proteome</keyword>
<evidence type="ECO:0000256" key="6">
    <source>
        <dbReference type="ARBA" id="ARBA00022989"/>
    </source>
</evidence>
<feature type="compositionally biased region" description="Basic and acidic residues" evidence="8">
    <location>
        <begin position="473"/>
        <end position="488"/>
    </location>
</feature>
<dbReference type="Pfam" id="PF01277">
    <property type="entry name" value="Oleosin"/>
    <property type="match status" value="1"/>
</dbReference>
<feature type="transmembrane region" description="Helical" evidence="9">
    <location>
        <begin position="35"/>
        <end position="55"/>
    </location>
</feature>
<comment type="subcellular location">
    <subcellularLocation>
        <location evidence="2">Lipid droplet</location>
    </subcellularLocation>
    <subcellularLocation>
        <location evidence="1">Membrane</location>
        <topology evidence="1">Multi-pass membrane protein</topology>
    </subcellularLocation>
</comment>
<dbReference type="OrthoDB" id="2016943at2759"/>
<feature type="compositionally biased region" description="Basic and acidic residues" evidence="8">
    <location>
        <begin position="283"/>
        <end position="298"/>
    </location>
</feature>
<evidence type="ECO:0008006" key="12">
    <source>
        <dbReference type="Google" id="ProtNLM"/>
    </source>
</evidence>
<keyword evidence="6 9" id="KW-1133">Transmembrane helix</keyword>
<feature type="region of interest" description="Disordered" evidence="8">
    <location>
        <begin position="200"/>
        <end position="230"/>
    </location>
</feature>
<feature type="compositionally biased region" description="Acidic residues" evidence="8">
    <location>
        <begin position="504"/>
        <end position="513"/>
    </location>
</feature>
<sequence>MSRQAADVAAKGQEVVPEQAKTLFQRLKSMGYKRWALVLGAMGGVFTALAAPVLLIVGLPALVVVGGILLFFSPLILVTSPLWIPVVLFFLTVGGGLAATAAAIVGLWWLYRYFRGPMPPGGKQMYRVREHVRGVVQRTTGTIAKKGHQITDAMNITTPSSTEQTDFQEKLKLKDVVDKADEARKKDLEEISRLKAIREKSEKKKEKGKNEKKAGKKKNGRDKEKRKIVEDGREDEMKKWVVENFGNSLRILAEKLDVVKKKSKTTESERGELKLWRAEKELSELRENSSVEKGKREPVSPVRPRTNKTRSRSSMPKKGSKGNKPVEVSSDDSGKERVVVVQYLGGKMEDMAGNLKEGAQLKDLLLEILAAKGKEASCSNSGGNRDEGKRADALDGGEGKKVTTEGDEGTTKGTRKEECTLDLYFKYRIVYYDAMHYTEIQDMCKKRGVAYRRKEAGVWELARLDFEVLLKMEKPAEKEADTDSKTNEEEASEESSSSKSEKSPDEEDDIAGN</sequence>
<comment type="similarity">
    <text evidence="3">Belongs to the oleosin family.</text>
</comment>
<feature type="region of interest" description="Disordered" evidence="8">
    <location>
        <begin position="376"/>
        <end position="413"/>
    </location>
</feature>
<reference evidence="10 11" key="1">
    <citation type="journal article" date="2018" name="Cell">
        <title>The Chara Genome: Secondary Complexity and Implications for Plant Terrestrialization.</title>
        <authorList>
            <person name="Nishiyama T."/>
            <person name="Sakayama H."/>
            <person name="Vries J.D."/>
            <person name="Buschmann H."/>
            <person name="Saint-Marcoux D."/>
            <person name="Ullrich K.K."/>
            <person name="Haas F.B."/>
            <person name="Vanderstraeten L."/>
            <person name="Becker D."/>
            <person name="Lang D."/>
            <person name="Vosolsobe S."/>
            <person name="Rombauts S."/>
            <person name="Wilhelmsson P.K.I."/>
            <person name="Janitza P."/>
            <person name="Kern R."/>
            <person name="Heyl A."/>
            <person name="Rumpler F."/>
            <person name="Villalobos L.I.A.C."/>
            <person name="Clay J.M."/>
            <person name="Skokan R."/>
            <person name="Toyoda A."/>
            <person name="Suzuki Y."/>
            <person name="Kagoshima H."/>
            <person name="Schijlen E."/>
            <person name="Tajeshwar N."/>
            <person name="Catarino B."/>
            <person name="Hetherington A.J."/>
            <person name="Saltykova A."/>
            <person name="Bonnot C."/>
            <person name="Breuninger H."/>
            <person name="Symeonidi A."/>
            <person name="Radhakrishnan G.V."/>
            <person name="Van Nieuwerburgh F."/>
            <person name="Deforce D."/>
            <person name="Chang C."/>
            <person name="Karol K.G."/>
            <person name="Hedrich R."/>
            <person name="Ulvskov P."/>
            <person name="Glockner G."/>
            <person name="Delwiche C.F."/>
            <person name="Petrasek J."/>
            <person name="Van de Peer Y."/>
            <person name="Friml J."/>
            <person name="Beilby M."/>
            <person name="Dolan L."/>
            <person name="Kohara Y."/>
            <person name="Sugano S."/>
            <person name="Fujiyama A."/>
            <person name="Delaux P.-M."/>
            <person name="Quint M."/>
            <person name="TheiBen G."/>
            <person name="Hagemann M."/>
            <person name="Harholt J."/>
            <person name="Dunand C."/>
            <person name="Zachgo S."/>
            <person name="Langdale J."/>
            <person name="Maumus F."/>
            <person name="Straeten D.V.D."/>
            <person name="Gould S.B."/>
            <person name="Rensing S.A."/>
        </authorList>
    </citation>
    <scope>NUCLEOTIDE SEQUENCE [LARGE SCALE GENOMIC DNA]</scope>
    <source>
        <strain evidence="10 11">S276</strain>
    </source>
</reference>
<feature type="region of interest" description="Disordered" evidence="8">
    <location>
        <begin position="473"/>
        <end position="513"/>
    </location>
</feature>
<dbReference type="AlphaFoldDB" id="A0A388K6L4"/>
<feature type="transmembrane region" description="Helical" evidence="9">
    <location>
        <begin position="86"/>
        <end position="111"/>
    </location>
</feature>
<accession>A0A388K6L4</accession>
<comment type="caution">
    <text evidence="10">The sequence shown here is derived from an EMBL/GenBank/DDBJ whole genome shotgun (WGS) entry which is preliminary data.</text>
</comment>
<organism evidence="10 11">
    <name type="scientific">Chara braunii</name>
    <name type="common">Braun's stonewort</name>
    <dbReference type="NCBI Taxonomy" id="69332"/>
    <lineage>
        <taxon>Eukaryota</taxon>
        <taxon>Viridiplantae</taxon>
        <taxon>Streptophyta</taxon>
        <taxon>Charophyceae</taxon>
        <taxon>Charales</taxon>
        <taxon>Characeae</taxon>
        <taxon>Chara</taxon>
    </lineage>
</organism>
<feature type="transmembrane region" description="Helical" evidence="9">
    <location>
        <begin position="61"/>
        <end position="79"/>
    </location>
</feature>
<dbReference type="Gramene" id="GBG65671">
    <property type="protein sequence ID" value="GBG65671"/>
    <property type="gene ID" value="CBR_g51971"/>
</dbReference>
<feature type="region of interest" description="Disordered" evidence="8">
    <location>
        <begin position="283"/>
        <end position="333"/>
    </location>
</feature>
<evidence type="ECO:0000256" key="4">
    <source>
        <dbReference type="ARBA" id="ARBA00022677"/>
    </source>
</evidence>
<evidence type="ECO:0000256" key="9">
    <source>
        <dbReference type="SAM" id="Phobius"/>
    </source>
</evidence>
<evidence type="ECO:0000256" key="8">
    <source>
        <dbReference type="SAM" id="MobiDB-lite"/>
    </source>
</evidence>
<dbReference type="GO" id="GO:0016020">
    <property type="term" value="C:membrane"/>
    <property type="evidence" value="ECO:0007669"/>
    <property type="project" value="UniProtKB-SubCell"/>
</dbReference>
<protein>
    <recommendedName>
        <fullName evidence="12">Oleosin</fullName>
    </recommendedName>
</protein>